<dbReference type="GeneID" id="105443546"/>
<protein>
    <recommendedName>
        <fullName evidence="13">NADH-cytochrome b5 reductase</fullName>
        <ecNumber evidence="13">1.6.2.2</ecNumber>
    </recommendedName>
</protein>
<dbReference type="Gene3D" id="3.40.50.80">
    <property type="entry name" value="Nucleotide-binding domain of ferredoxin-NADP reductase (FNR) module"/>
    <property type="match status" value="1"/>
</dbReference>
<dbReference type="FunFam" id="2.40.30.10:FF:000021">
    <property type="entry name" value="NADH-cytochrome b5 reductase"/>
    <property type="match status" value="1"/>
</dbReference>
<keyword evidence="7 13" id="KW-0560">Oxidoreductase</keyword>
<dbReference type="PANTHER" id="PTHR19370:SF185">
    <property type="entry name" value="NADH-CYTOCHROME B5 REDUCTASE"/>
    <property type="match status" value="1"/>
</dbReference>
<name>A0A7M7T0I4_STRPU</name>
<dbReference type="PRINTS" id="PR00406">
    <property type="entry name" value="CYTB5RDTASE"/>
</dbReference>
<dbReference type="Pfam" id="PF00175">
    <property type="entry name" value="NAD_binding_1"/>
    <property type="match status" value="1"/>
</dbReference>
<evidence type="ECO:0000256" key="9">
    <source>
        <dbReference type="ARBA" id="ARBA00023027"/>
    </source>
</evidence>
<dbReference type="Gene3D" id="2.40.30.10">
    <property type="entry name" value="Translation factors"/>
    <property type="match status" value="1"/>
</dbReference>
<dbReference type="OrthoDB" id="432685at2759"/>
<dbReference type="OMA" id="YKANTID"/>
<dbReference type="InterPro" id="IPR001709">
    <property type="entry name" value="Flavoprot_Pyr_Nucl_cyt_Rdtase"/>
</dbReference>
<keyword evidence="6" id="KW-0443">Lipid metabolism</keyword>
<feature type="domain" description="FAD-binding FR-type" evidence="15">
    <location>
        <begin position="49"/>
        <end position="161"/>
    </location>
</feature>
<evidence type="ECO:0000256" key="3">
    <source>
        <dbReference type="ARBA" id="ARBA00022516"/>
    </source>
</evidence>
<evidence type="ECO:0000256" key="8">
    <source>
        <dbReference type="ARBA" id="ARBA00023011"/>
    </source>
</evidence>
<feature type="binding site" evidence="12">
    <location>
        <position position="103"/>
    </location>
    <ligand>
        <name>FAD</name>
        <dbReference type="ChEBI" id="CHEBI:57692"/>
    </ligand>
</feature>
<keyword evidence="14" id="KW-1133">Transmembrane helix</keyword>
<evidence type="ECO:0000256" key="10">
    <source>
        <dbReference type="ARBA" id="ARBA00023166"/>
    </source>
</evidence>
<evidence type="ECO:0000259" key="15">
    <source>
        <dbReference type="PROSITE" id="PS51384"/>
    </source>
</evidence>
<dbReference type="GO" id="GO:0016126">
    <property type="term" value="P:sterol biosynthetic process"/>
    <property type="evidence" value="ECO:0007669"/>
    <property type="project" value="UniProtKB-KW"/>
</dbReference>
<feature type="binding site" evidence="12">
    <location>
        <position position="136"/>
    </location>
    <ligand>
        <name>FAD</name>
        <dbReference type="ChEBI" id="CHEBI:57692"/>
    </ligand>
</feature>
<keyword evidence="4 12" id="KW-0285">Flavoprotein</keyword>
<dbReference type="InterPro" id="IPR017938">
    <property type="entry name" value="Riboflavin_synthase-like_b-brl"/>
</dbReference>
<dbReference type="FunFam" id="3.40.50.80:FF:000005">
    <property type="entry name" value="NADH-cytochrome b5 reductase"/>
    <property type="match status" value="1"/>
</dbReference>
<dbReference type="InParanoid" id="A0A7M7T0I4"/>
<comment type="cofactor">
    <cofactor evidence="1 12 13">
        <name>FAD</name>
        <dbReference type="ChEBI" id="CHEBI:57692"/>
    </cofactor>
</comment>
<evidence type="ECO:0000256" key="5">
    <source>
        <dbReference type="ARBA" id="ARBA00022827"/>
    </source>
</evidence>
<evidence type="ECO:0000256" key="11">
    <source>
        <dbReference type="ARBA" id="ARBA00023221"/>
    </source>
</evidence>
<dbReference type="EC" id="1.6.2.2" evidence="13"/>
<evidence type="ECO:0000256" key="6">
    <source>
        <dbReference type="ARBA" id="ARBA00022955"/>
    </source>
</evidence>
<dbReference type="InterPro" id="IPR001834">
    <property type="entry name" value="CBR-like"/>
</dbReference>
<evidence type="ECO:0000313" key="16">
    <source>
        <dbReference type="EnsemblMetazoa" id="XP_030844948"/>
    </source>
</evidence>
<feature type="binding site" evidence="12">
    <location>
        <position position="118"/>
    </location>
    <ligand>
        <name>FAD</name>
        <dbReference type="ChEBI" id="CHEBI:57692"/>
    </ligand>
</feature>
<comment type="catalytic activity">
    <reaction evidence="13">
        <text>2 Fe(III)-[cytochrome b5] + NADH = 2 Fe(II)-[cytochrome b5] + NAD(+) + H(+)</text>
        <dbReference type="Rhea" id="RHEA:46680"/>
        <dbReference type="Rhea" id="RHEA-COMP:10438"/>
        <dbReference type="Rhea" id="RHEA-COMP:10439"/>
        <dbReference type="ChEBI" id="CHEBI:15378"/>
        <dbReference type="ChEBI" id="CHEBI:29033"/>
        <dbReference type="ChEBI" id="CHEBI:29034"/>
        <dbReference type="ChEBI" id="CHEBI:57540"/>
        <dbReference type="ChEBI" id="CHEBI:57945"/>
        <dbReference type="EC" id="1.6.2.2"/>
    </reaction>
</comment>
<dbReference type="InterPro" id="IPR017927">
    <property type="entry name" value="FAD-bd_FR_type"/>
</dbReference>
<organism evidence="16 17">
    <name type="scientific">Strongylocentrotus purpuratus</name>
    <name type="common">Purple sea urchin</name>
    <dbReference type="NCBI Taxonomy" id="7668"/>
    <lineage>
        <taxon>Eukaryota</taxon>
        <taxon>Metazoa</taxon>
        <taxon>Echinodermata</taxon>
        <taxon>Eleutherozoa</taxon>
        <taxon>Echinozoa</taxon>
        <taxon>Echinoidea</taxon>
        <taxon>Euechinoidea</taxon>
        <taxon>Echinacea</taxon>
        <taxon>Camarodonta</taxon>
        <taxon>Echinidea</taxon>
        <taxon>Strongylocentrotidae</taxon>
        <taxon>Strongylocentrotus</taxon>
    </lineage>
</organism>
<dbReference type="AlphaFoldDB" id="A0A7M7T0I4"/>
<keyword evidence="11" id="KW-0753">Steroid metabolism</keyword>
<evidence type="ECO:0000256" key="7">
    <source>
        <dbReference type="ARBA" id="ARBA00023002"/>
    </source>
</evidence>
<dbReference type="GO" id="GO:0090524">
    <property type="term" value="F:cytochrome-b5 reductase activity, acting on NADH"/>
    <property type="evidence" value="ECO:0007669"/>
    <property type="project" value="UniProtKB-EC"/>
</dbReference>
<proteinExistence type="inferred from homology"/>
<feature type="binding site" evidence="12">
    <location>
        <position position="101"/>
    </location>
    <ligand>
        <name>FAD</name>
        <dbReference type="ChEBI" id="CHEBI:57692"/>
    </ligand>
</feature>
<feature type="transmembrane region" description="Helical" evidence="14">
    <location>
        <begin position="6"/>
        <end position="31"/>
    </location>
</feature>
<evidence type="ECO:0000256" key="14">
    <source>
        <dbReference type="SAM" id="Phobius"/>
    </source>
</evidence>
<evidence type="ECO:0000256" key="4">
    <source>
        <dbReference type="ARBA" id="ARBA00022630"/>
    </source>
</evidence>
<dbReference type="CDD" id="cd06183">
    <property type="entry name" value="cyt_b5_reduct_like"/>
    <property type="match status" value="1"/>
</dbReference>
<dbReference type="InterPro" id="IPR008333">
    <property type="entry name" value="Cbr1-like_FAD-bd_dom"/>
</dbReference>
<evidence type="ECO:0000313" key="17">
    <source>
        <dbReference type="Proteomes" id="UP000007110"/>
    </source>
</evidence>
<keyword evidence="8" id="KW-0756">Sterol biosynthesis</keyword>
<keyword evidence="9 13" id="KW-0520">NAD</keyword>
<reference evidence="16" key="2">
    <citation type="submission" date="2021-01" db="UniProtKB">
        <authorList>
            <consortium name="EnsemblMetazoa"/>
        </authorList>
    </citation>
    <scope>IDENTIFICATION</scope>
</reference>
<dbReference type="RefSeq" id="XP_030844948.1">
    <property type="nucleotide sequence ID" value="XM_030989088.1"/>
</dbReference>
<reference evidence="17" key="1">
    <citation type="submission" date="2015-02" db="EMBL/GenBank/DDBJ databases">
        <title>Genome sequencing for Strongylocentrotus purpuratus.</title>
        <authorList>
            <person name="Murali S."/>
            <person name="Liu Y."/>
            <person name="Vee V."/>
            <person name="English A."/>
            <person name="Wang M."/>
            <person name="Skinner E."/>
            <person name="Han Y."/>
            <person name="Muzny D.M."/>
            <person name="Worley K.C."/>
            <person name="Gibbs R.A."/>
        </authorList>
    </citation>
    <scope>NUCLEOTIDE SEQUENCE</scope>
</reference>
<accession>A0A7M7T0I4</accession>
<dbReference type="SUPFAM" id="SSF63380">
    <property type="entry name" value="Riboflavin synthase domain-like"/>
    <property type="match status" value="1"/>
</dbReference>
<dbReference type="GO" id="GO:0004128">
    <property type="term" value="F:cytochrome-b5 reductase activity, acting on NAD(P)H"/>
    <property type="evidence" value="ECO:0000318"/>
    <property type="project" value="GO_Central"/>
</dbReference>
<dbReference type="SUPFAM" id="SSF52343">
    <property type="entry name" value="Ferredoxin reductase-like, C-terminal NADP-linked domain"/>
    <property type="match status" value="1"/>
</dbReference>
<sequence>MGVEEALKFGVPVVVGIGVVVLTIVVGRYFLGGGQKKSKGPKKTLIDADTKIPLQLVYREEISHDTRRFRFALPSKDHILGLPTGQHIYLTTRMDGKLVVRPYTPVTSDEDRGYVDLVIKVYFKDVHPKFPDGGKMSQYLENLPIDDAIDVRGPSGLLAYDGRGNFSIKADKKSAPKKKFARNIGMIAGGTGITPMLQLVRQVFRDEDDTSNLWLLFANQTENDILLREELEEVKKAQPDRFHLWYTLDRPGEGWQYSSGFVSEEMLKDHMPPPGDDTLVLMCGPPPMIDFACKPNLEKLGYTEEMRFAY</sequence>
<dbReference type="Pfam" id="PF00970">
    <property type="entry name" value="FAD_binding_6"/>
    <property type="match status" value="1"/>
</dbReference>
<keyword evidence="14" id="KW-0472">Membrane</keyword>
<feature type="binding site" evidence="12">
    <location>
        <position position="135"/>
    </location>
    <ligand>
        <name>FAD</name>
        <dbReference type="ChEBI" id="CHEBI:57692"/>
    </ligand>
</feature>
<keyword evidence="14" id="KW-0812">Transmembrane</keyword>
<keyword evidence="5 12" id="KW-0274">FAD</keyword>
<keyword evidence="3" id="KW-0444">Lipid biosynthesis</keyword>
<dbReference type="PROSITE" id="PS51384">
    <property type="entry name" value="FAD_FR"/>
    <property type="match status" value="1"/>
</dbReference>
<evidence type="ECO:0000256" key="13">
    <source>
        <dbReference type="RuleBase" id="RU361226"/>
    </source>
</evidence>
<dbReference type="PRINTS" id="PR00371">
    <property type="entry name" value="FPNCR"/>
</dbReference>
<evidence type="ECO:0000256" key="2">
    <source>
        <dbReference type="ARBA" id="ARBA00006105"/>
    </source>
</evidence>
<dbReference type="FunCoup" id="A0A7M7T0I4">
    <property type="interactions" value="2038"/>
</dbReference>
<keyword evidence="6" id="KW-0752">Steroid biosynthesis</keyword>
<evidence type="ECO:0000256" key="12">
    <source>
        <dbReference type="PIRSR" id="PIRSR601834-1"/>
    </source>
</evidence>
<feature type="binding site" evidence="12">
    <location>
        <position position="137"/>
    </location>
    <ligand>
        <name>FAD</name>
        <dbReference type="ChEBI" id="CHEBI:57692"/>
    </ligand>
</feature>
<dbReference type="GO" id="GO:0005739">
    <property type="term" value="C:mitochondrion"/>
    <property type="evidence" value="ECO:0000318"/>
    <property type="project" value="GO_Central"/>
</dbReference>
<dbReference type="KEGG" id="spu:105443546"/>
<dbReference type="PANTHER" id="PTHR19370">
    <property type="entry name" value="NADH-CYTOCHROME B5 REDUCTASE"/>
    <property type="match status" value="1"/>
</dbReference>
<dbReference type="EnsemblMetazoa" id="XM_030989088">
    <property type="protein sequence ID" value="XP_030844948"/>
    <property type="gene ID" value="LOC105443546"/>
</dbReference>
<dbReference type="GO" id="GO:0071949">
    <property type="term" value="F:FAD binding"/>
    <property type="evidence" value="ECO:0000318"/>
    <property type="project" value="GO_Central"/>
</dbReference>
<feature type="binding site" evidence="12">
    <location>
        <position position="102"/>
    </location>
    <ligand>
        <name>FAD</name>
        <dbReference type="ChEBI" id="CHEBI:57692"/>
    </ligand>
</feature>
<keyword evidence="17" id="KW-1185">Reference proteome</keyword>
<dbReference type="Proteomes" id="UP000007110">
    <property type="component" value="Unassembled WGS sequence"/>
</dbReference>
<feature type="binding site" evidence="12">
    <location>
        <position position="194"/>
    </location>
    <ligand>
        <name>FAD</name>
        <dbReference type="ChEBI" id="CHEBI:57692"/>
    </ligand>
</feature>
<evidence type="ECO:0000256" key="1">
    <source>
        <dbReference type="ARBA" id="ARBA00001974"/>
    </source>
</evidence>
<feature type="binding site" evidence="12">
    <location>
        <position position="120"/>
    </location>
    <ligand>
        <name>FAD</name>
        <dbReference type="ChEBI" id="CHEBI:57692"/>
    </ligand>
</feature>
<dbReference type="InterPro" id="IPR039261">
    <property type="entry name" value="FNR_nucleotide-bd"/>
</dbReference>
<feature type="binding site" evidence="12">
    <location>
        <position position="123"/>
    </location>
    <ligand>
        <name>FAD</name>
        <dbReference type="ChEBI" id="CHEBI:57692"/>
    </ligand>
</feature>
<dbReference type="InterPro" id="IPR001433">
    <property type="entry name" value="OxRdtase_FAD/NAD-bd"/>
</dbReference>
<keyword evidence="10" id="KW-1207">Sterol metabolism</keyword>
<comment type="similarity">
    <text evidence="2 13">Belongs to the flavoprotein pyridine nucleotide cytochrome reductase family.</text>
</comment>